<reference evidence="12" key="5">
    <citation type="submission" date="2015-06" db="UniProtKB">
        <authorList>
            <consortium name="EnsemblFungi"/>
        </authorList>
    </citation>
    <scope>IDENTIFICATION</scope>
    <source>
        <strain evidence="12">ATCC 64411</strain>
    </source>
</reference>
<keyword evidence="13" id="KW-1185">Reference proteome</keyword>
<evidence type="ECO:0000313" key="13">
    <source>
        <dbReference type="Proteomes" id="UP000011715"/>
    </source>
</evidence>
<reference evidence="11" key="2">
    <citation type="submission" date="2010-05" db="EMBL/GenBank/DDBJ databases">
        <title>The Genome Sequence of Magnaporthe poae strain ATCC 64411.</title>
        <authorList>
            <consortium name="The Broad Institute Genome Sequencing Platform"/>
            <consortium name="Broad Institute Genome Sequencing Center for Infectious Disease"/>
            <person name="Ma L.-J."/>
            <person name="Dead R."/>
            <person name="Young S."/>
            <person name="Zeng Q."/>
            <person name="Koehrsen M."/>
            <person name="Alvarado L."/>
            <person name="Berlin A."/>
            <person name="Chapman S.B."/>
            <person name="Chen Z."/>
            <person name="Freedman E."/>
            <person name="Gellesch M."/>
            <person name="Goldberg J."/>
            <person name="Griggs A."/>
            <person name="Gujja S."/>
            <person name="Heilman E.R."/>
            <person name="Heiman D."/>
            <person name="Hepburn T."/>
            <person name="Howarth C."/>
            <person name="Jen D."/>
            <person name="Larson L."/>
            <person name="Mehta T."/>
            <person name="Neiman D."/>
            <person name="Pearson M."/>
            <person name="Roberts A."/>
            <person name="Saif S."/>
            <person name="Shea T."/>
            <person name="Shenoy N."/>
            <person name="Sisk P."/>
            <person name="Stolte C."/>
            <person name="Sykes S."/>
            <person name="Walk T."/>
            <person name="White J."/>
            <person name="Yandava C."/>
            <person name="Haas B."/>
            <person name="Nusbaum C."/>
            <person name="Birren B."/>
        </authorList>
    </citation>
    <scope>NUCLEOTIDE SEQUENCE</scope>
    <source>
        <strain evidence="11">ATCC 64411</strain>
    </source>
</reference>
<proteinExistence type="inferred from homology"/>
<evidence type="ECO:0000256" key="5">
    <source>
        <dbReference type="ARBA" id="ARBA00022856"/>
    </source>
</evidence>
<name>A0A0C4DWP3_MAGP6</name>
<evidence type="ECO:0000313" key="11">
    <source>
        <dbReference type="EMBL" id="KLU85396.1"/>
    </source>
</evidence>
<dbReference type="OrthoDB" id="9986677at2759"/>
<organism evidence="12 13">
    <name type="scientific">Magnaporthiopsis poae (strain ATCC 64411 / 73-15)</name>
    <name type="common">Kentucky bluegrass fungus</name>
    <name type="synonym">Magnaporthe poae</name>
    <dbReference type="NCBI Taxonomy" id="644358"/>
    <lineage>
        <taxon>Eukaryota</taxon>
        <taxon>Fungi</taxon>
        <taxon>Dikarya</taxon>
        <taxon>Ascomycota</taxon>
        <taxon>Pezizomycotina</taxon>
        <taxon>Sordariomycetes</taxon>
        <taxon>Sordariomycetidae</taxon>
        <taxon>Magnaporthales</taxon>
        <taxon>Magnaporthaceae</taxon>
        <taxon>Magnaporthiopsis</taxon>
    </lineage>
</organism>
<feature type="transmembrane region" description="Helical" evidence="10">
    <location>
        <begin position="703"/>
        <end position="727"/>
    </location>
</feature>
<feature type="transmembrane region" description="Helical" evidence="10">
    <location>
        <begin position="346"/>
        <end position="367"/>
    </location>
</feature>
<feature type="transmembrane region" description="Helical" evidence="10">
    <location>
        <begin position="219"/>
        <end position="242"/>
    </location>
</feature>
<dbReference type="InterPro" id="IPR004648">
    <property type="entry name" value="Oligpept_transpt"/>
</dbReference>
<feature type="transmembrane region" description="Helical" evidence="10">
    <location>
        <begin position="480"/>
        <end position="500"/>
    </location>
</feature>
<comment type="similarity">
    <text evidence="2">Belongs to the oligopeptide OPT transporter family.</text>
</comment>
<evidence type="ECO:0000256" key="4">
    <source>
        <dbReference type="ARBA" id="ARBA00022692"/>
    </source>
</evidence>
<reference evidence="13" key="1">
    <citation type="submission" date="2010-05" db="EMBL/GenBank/DDBJ databases">
        <title>The genome sequence of Magnaporthe poae strain ATCC 64411.</title>
        <authorList>
            <person name="Ma L.-J."/>
            <person name="Dead R."/>
            <person name="Young S."/>
            <person name="Zeng Q."/>
            <person name="Koehrsen M."/>
            <person name="Alvarado L."/>
            <person name="Berlin A."/>
            <person name="Chapman S.B."/>
            <person name="Chen Z."/>
            <person name="Freedman E."/>
            <person name="Gellesch M."/>
            <person name="Goldberg J."/>
            <person name="Griggs A."/>
            <person name="Gujja S."/>
            <person name="Heilman E.R."/>
            <person name="Heiman D."/>
            <person name="Hepburn T."/>
            <person name="Howarth C."/>
            <person name="Jen D."/>
            <person name="Larson L."/>
            <person name="Mehta T."/>
            <person name="Neiman D."/>
            <person name="Pearson M."/>
            <person name="Roberts A."/>
            <person name="Saif S."/>
            <person name="Shea T."/>
            <person name="Shenoy N."/>
            <person name="Sisk P."/>
            <person name="Stolte C."/>
            <person name="Sykes S."/>
            <person name="Walk T."/>
            <person name="White J."/>
            <person name="Yandava C."/>
            <person name="Haas B."/>
            <person name="Nusbaum C."/>
            <person name="Birren B."/>
        </authorList>
    </citation>
    <scope>NUCLEOTIDE SEQUENCE [LARGE SCALE GENOMIC DNA]</scope>
    <source>
        <strain evidence="13">ATCC 64411 / 73-15</strain>
    </source>
</reference>
<evidence type="ECO:0000313" key="12">
    <source>
        <dbReference type="EnsemblFungi" id="MAPG_04422T0"/>
    </source>
</evidence>
<evidence type="ECO:0000256" key="3">
    <source>
        <dbReference type="ARBA" id="ARBA00022448"/>
    </source>
</evidence>
<feature type="transmembrane region" description="Helical" evidence="10">
    <location>
        <begin position="506"/>
        <end position="530"/>
    </location>
</feature>
<dbReference type="EMBL" id="ADBL01001046">
    <property type="status" value="NOT_ANNOTATED_CDS"/>
    <property type="molecule type" value="Genomic_DNA"/>
</dbReference>
<dbReference type="GO" id="GO:0035673">
    <property type="term" value="F:oligopeptide transmembrane transporter activity"/>
    <property type="evidence" value="ECO:0007669"/>
    <property type="project" value="InterPro"/>
</dbReference>
<feature type="transmembrane region" description="Helical" evidence="10">
    <location>
        <begin position="661"/>
        <end position="682"/>
    </location>
</feature>
<dbReference type="NCBIfam" id="TIGR00728">
    <property type="entry name" value="OPT_sfam"/>
    <property type="match status" value="1"/>
</dbReference>
<feature type="transmembrane region" description="Helical" evidence="10">
    <location>
        <begin position="185"/>
        <end position="207"/>
    </location>
</feature>
<feature type="compositionally biased region" description="Basic and acidic residues" evidence="9">
    <location>
        <begin position="44"/>
        <end position="53"/>
    </location>
</feature>
<dbReference type="Proteomes" id="UP000011715">
    <property type="component" value="Unassembled WGS sequence"/>
</dbReference>
<evidence type="ECO:0000256" key="2">
    <source>
        <dbReference type="ARBA" id="ARBA00008807"/>
    </source>
</evidence>
<dbReference type="OMA" id="GPFINYG"/>
<evidence type="ECO:0000256" key="10">
    <source>
        <dbReference type="SAM" id="Phobius"/>
    </source>
</evidence>
<sequence length="793" mass="88877">MAATQADGPDAITPAAAVASSPPPLAPAVVAGGGGGGGVRKEKHGMDEKHPDDLEVSSAGDQASTYDDADKIIVPDDNDDVIDPRLKNYPVKLVAKTVSLHNDFTEPILTFRFWLLSTFWVVVGCAISSMYYFKPYSASLTSYAIQLLSWGMGDAMYRWLPDWGFTLRGQRYSINPGPWNAKEHALIVVAYWGSCYTAYGLGPLSALELYYGKKIHAGWGIIFLLSTQMIGYGFAGIFRDILVRPPKIYYPGVLPNVALFNAMHKNPSVTKKSLTFFAYVASATFVWQYFPGVIFPMLSSLPLLCYMGHGNWQSYVLGSGYYGFGMLDITLDWNYASYLQPMYTPLWANASQIAGAFLSCWLIYPIMYFTNSMSALNYPPMSSDTFDSDGKKYNISRILTKDFTLNQTAMDAYSRPNWSVSYAMYFFWGFACSAGAVVYAALWYGKDSYRAVVDAWHGRRNDYDDPYLKLMSRTARVPHWWYLSLLAVCLALSFGCIYGAELGLPWWGFILTVVVSVICTFPNGLLWGLANMQVGMAFLSELMAGGLFPGNPAAVLTCMVFGRQILEQNLNLISDYKFGFYMKISEKEMFWGQVYGTLLGPFVNYAVMRLVIDQIGIDVLTGVIKSEGWLALKTKNYYSLSVLWGILGPKVFFSSESPYAWIYWAFLIGPALVAMVYIVHIFKPEWKLEKRCNPVVIMYGGTIFPVYQTTNLMTSAILSFVFMGYMLRYHPVWFRKYNYLLGVGLDCGAQLCQTVIMLGINLPHAQFPNWWGNDADQVDRCFPPSTLPPNVLN</sequence>
<dbReference type="PANTHER" id="PTHR22601">
    <property type="entry name" value="ISP4 LIKE PROTEIN"/>
    <property type="match status" value="1"/>
</dbReference>
<evidence type="ECO:0000256" key="1">
    <source>
        <dbReference type="ARBA" id="ARBA00004141"/>
    </source>
</evidence>
<keyword evidence="4 10" id="KW-0812">Transmembrane</keyword>
<keyword evidence="8 10" id="KW-0472">Membrane</keyword>
<dbReference type="eggNOG" id="KOG2262">
    <property type="taxonomic scope" value="Eukaryota"/>
</dbReference>
<dbReference type="AlphaFoldDB" id="A0A0C4DWP3"/>
<gene>
    <name evidence="11" type="ORF">MAPG_04422</name>
</gene>
<keyword evidence="6" id="KW-0653">Protein transport</keyword>
<dbReference type="GO" id="GO:0016020">
    <property type="term" value="C:membrane"/>
    <property type="evidence" value="ECO:0007669"/>
    <property type="project" value="UniProtKB-SubCell"/>
</dbReference>
<dbReference type="Pfam" id="PF03169">
    <property type="entry name" value="OPT"/>
    <property type="match status" value="1"/>
</dbReference>
<keyword evidence="5" id="KW-0571">Peptide transport</keyword>
<feature type="transmembrane region" description="Helical" evidence="10">
    <location>
        <begin position="276"/>
        <end position="295"/>
    </location>
</feature>
<keyword evidence="7 10" id="KW-1133">Transmembrane helix</keyword>
<reference evidence="11" key="3">
    <citation type="submission" date="2011-03" db="EMBL/GenBank/DDBJ databases">
        <title>Annotation of Magnaporthe poae ATCC 64411.</title>
        <authorList>
            <person name="Ma L.-J."/>
            <person name="Dead R."/>
            <person name="Young S.K."/>
            <person name="Zeng Q."/>
            <person name="Gargeya S."/>
            <person name="Fitzgerald M."/>
            <person name="Haas B."/>
            <person name="Abouelleil A."/>
            <person name="Alvarado L."/>
            <person name="Arachchi H.M."/>
            <person name="Berlin A."/>
            <person name="Brown A."/>
            <person name="Chapman S.B."/>
            <person name="Chen Z."/>
            <person name="Dunbar C."/>
            <person name="Freedman E."/>
            <person name="Gearin G."/>
            <person name="Gellesch M."/>
            <person name="Goldberg J."/>
            <person name="Griggs A."/>
            <person name="Gujja S."/>
            <person name="Heiman D."/>
            <person name="Howarth C."/>
            <person name="Larson L."/>
            <person name="Lui A."/>
            <person name="MacDonald P.J.P."/>
            <person name="Mehta T."/>
            <person name="Montmayeur A."/>
            <person name="Murphy C."/>
            <person name="Neiman D."/>
            <person name="Pearson M."/>
            <person name="Priest M."/>
            <person name="Roberts A."/>
            <person name="Saif S."/>
            <person name="Shea T."/>
            <person name="Shenoy N."/>
            <person name="Sisk P."/>
            <person name="Stolte C."/>
            <person name="Sykes S."/>
            <person name="Yandava C."/>
            <person name="Wortman J."/>
            <person name="Nusbaum C."/>
            <person name="Birren B."/>
        </authorList>
    </citation>
    <scope>NUCLEOTIDE SEQUENCE</scope>
    <source>
        <strain evidence="11">ATCC 64411</strain>
    </source>
</reference>
<feature type="transmembrane region" description="Helical" evidence="10">
    <location>
        <begin position="315"/>
        <end position="334"/>
    </location>
</feature>
<dbReference type="EMBL" id="GL876968">
    <property type="protein sequence ID" value="KLU85396.1"/>
    <property type="molecule type" value="Genomic_DNA"/>
</dbReference>
<protein>
    <submittedName>
        <fullName evidence="11">Oligopeptide transporter 6</fullName>
    </submittedName>
</protein>
<evidence type="ECO:0000256" key="6">
    <source>
        <dbReference type="ARBA" id="ARBA00022927"/>
    </source>
</evidence>
<dbReference type="EnsemblFungi" id="MAPG_04422T0">
    <property type="protein sequence ID" value="MAPG_04422T0"/>
    <property type="gene ID" value="MAPG_04422"/>
</dbReference>
<keyword evidence="3" id="KW-0813">Transport</keyword>
<feature type="transmembrane region" description="Helical" evidence="10">
    <location>
        <begin position="113"/>
        <end position="133"/>
    </location>
</feature>
<reference evidence="12" key="4">
    <citation type="journal article" date="2015" name="G3 (Bethesda)">
        <title>Genome sequences of three phytopathogenic species of the Magnaporthaceae family of fungi.</title>
        <authorList>
            <person name="Okagaki L.H."/>
            <person name="Nunes C.C."/>
            <person name="Sailsbery J."/>
            <person name="Clay B."/>
            <person name="Brown D."/>
            <person name="John T."/>
            <person name="Oh Y."/>
            <person name="Young N."/>
            <person name="Fitzgerald M."/>
            <person name="Haas B.J."/>
            <person name="Zeng Q."/>
            <person name="Young S."/>
            <person name="Adiconis X."/>
            <person name="Fan L."/>
            <person name="Levin J.Z."/>
            <person name="Mitchell T.K."/>
            <person name="Okubara P.A."/>
            <person name="Farman M.L."/>
            <person name="Kohn L.M."/>
            <person name="Birren B."/>
            <person name="Ma L.-J."/>
            <person name="Dean R.A."/>
        </authorList>
    </citation>
    <scope>NUCLEOTIDE SEQUENCE</scope>
    <source>
        <strain evidence="12">ATCC 64411 / 73-15</strain>
    </source>
</reference>
<comment type="subcellular location">
    <subcellularLocation>
        <location evidence="1">Membrane</location>
        <topology evidence="1">Multi-pass membrane protein</topology>
    </subcellularLocation>
</comment>
<feature type="region of interest" description="Disordered" evidence="9">
    <location>
        <begin position="1"/>
        <end position="62"/>
    </location>
</feature>
<evidence type="ECO:0000256" key="8">
    <source>
        <dbReference type="ARBA" id="ARBA00023136"/>
    </source>
</evidence>
<evidence type="ECO:0000256" key="7">
    <source>
        <dbReference type="ARBA" id="ARBA00022989"/>
    </source>
</evidence>
<feature type="transmembrane region" description="Helical" evidence="10">
    <location>
        <begin position="422"/>
        <end position="444"/>
    </location>
</feature>
<dbReference type="InterPro" id="IPR004813">
    <property type="entry name" value="OPT"/>
</dbReference>
<dbReference type="VEuPathDB" id="FungiDB:MAPG_04422"/>
<evidence type="ECO:0000256" key="9">
    <source>
        <dbReference type="SAM" id="MobiDB-lite"/>
    </source>
</evidence>
<dbReference type="GO" id="GO:0015031">
    <property type="term" value="P:protein transport"/>
    <property type="evidence" value="ECO:0007669"/>
    <property type="project" value="UniProtKB-KW"/>
</dbReference>
<accession>A0A0C4DWP3</accession>